<feature type="region of interest" description="Disordered" evidence="1">
    <location>
        <begin position="439"/>
        <end position="490"/>
    </location>
</feature>
<keyword evidence="3" id="KW-1185">Reference proteome</keyword>
<organism evidence="2 3">
    <name type="scientific">Cryomyces minteri</name>
    <dbReference type="NCBI Taxonomy" id="331657"/>
    <lineage>
        <taxon>Eukaryota</taxon>
        <taxon>Fungi</taxon>
        <taxon>Dikarya</taxon>
        <taxon>Ascomycota</taxon>
        <taxon>Pezizomycotina</taxon>
        <taxon>Dothideomycetes</taxon>
        <taxon>Dothideomycetes incertae sedis</taxon>
        <taxon>Cryomyces</taxon>
    </lineage>
</organism>
<dbReference type="Proteomes" id="UP000308768">
    <property type="component" value="Unassembled WGS sequence"/>
</dbReference>
<gene>
    <name evidence="2" type="ORF">B0A49_10851</name>
</gene>
<comment type="caution">
    <text evidence="2">The sequence shown here is derived from an EMBL/GenBank/DDBJ whole genome shotgun (WGS) entry which is preliminary data.</text>
</comment>
<protein>
    <submittedName>
        <fullName evidence="2">Uncharacterized protein</fullName>
    </submittedName>
</protein>
<reference evidence="2 3" key="1">
    <citation type="submission" date="2017-03" db="EMBL/GenBank/DDBJ databases">
        <title>Genomes of endolithic fungi from Antarctica.</title>
        <authorList>
            <person name="Coleine C."/>
            <person name="Masonjones S."/>
            <person name="Stajich J.E."/>
        </authorList>
    </citation>
    <scope>NUCLEOTIDE SEQUENCE [LARGE SCALE GENOMIC DNA]</scope>
    <source>
        <strain evidence="2 3">CCFEE 5187</strain>
    </source>
</reference>
<evidence type="ECO:0000313" key="3">
    <source>
        <dbReference type="Proteomes" id="UP000308768"/>
    </source>
</evidence>
<name>A0A4U0WQ34_9PEZI</name>
<feature type="compositionally biased region" description="Basic and acidic residues" evidence="1">
    <location>
        <begin position="469"/>
        <end position="481"/>
    </location>
</feature>
<sequence length="513" mass="58038">MADYNPMSVPCLHARHIFSCGHEQITVPISHFRSTKPDPLADSPDIACGCQELGPCVQEECQEVYWESLRYPRAPPVAFDHAPVLDSIQRQLDELYENLESVWEDYEDVGERYHDTPLSSRWTVGIPSRVKNILAIEFMDSPPIDLSYENFFEAVRRIEQLAKDAADQIADDEDVLNSISVDIALRWARDATSGLASLHRKVQWLATSVTALENVMTNTGLQAETVLDAASIGANTRLRNDESTGRHHFDIEDLADHSSSPDSYRRLLITGVEVLQNDYEDLGIRFHQLQWRSLLDQNVPGHRRVWTSFAHVHGITAFCNDLIQISVFVERAQLAANAGTATAEMSNVLRDSHEAAAEALRQNFACVDEIEETITQLELAETRARELGTMPQETEESWHRRTNVRDLWVSRLPEVQRAIALHKLTLEEAVWMTFARDGPAEPSLHHQPATGEEFQDNHTAEEYPNPPNTRRESLTETGHSDEDMEEHDEIQAQADLLVRIAWQALQGLSADEL</sequence>
<evidence type="ECO:0000256" key="1">
    <source>
        <dbReference type="SAM" id="MobiDB-lite"/>
    </source>
</evidence>
<dbReference type="AlphaFoldDB" id="A0A4U0WQ34"/>
<evidence type="ECO:0000313" key="2">
    <source>
        <dbReference type="EMBL" id="TKA65492.1"/>
    </source>
</evidence>
<proteinExistence type="predicted"/>
<dbReference type="EMBL" id="NAJN01001134">
    <property type="protein sequence ID" value="TKA65492.1"/>
    <property type="molecule type" value="Genomic_DNA"/>
</dbReference>
<accession>A0A4U0WQ34</accession>